<dbReference type="InterPro" id="IPR015443">
    <property type="entry name" value="Aldose_1-epimerase"/>
</dbReference>
<comment type="caution">
    <text evidence="12">The sequence shown here is derived from an EMBL/GenBank/DDBJ whole genome shotgun (WGS) entry which is preliminary data.</text>
</comment>
<dbReference type="InterPro" id="IPR011013">
    <property type="entry name" value="Gal_mutarotase_sf_dom"/>
</dbReference>
<evidence type="ECO:0000256" key="10">
    <source>
        <dbReference type="PIRSR" id="PIRSR005096-2"/>
    </source>
</evidence>
<evidence type="ECO:0000313" key="13">
    <source>
        <dbReference type="Proteomes" id="UP000295558"/>
    </source>
</evidence>
<dbReference type="SUPFAM" id="SSF74650">
    <property type="entry name" value="Galactose mutarotase-like"/>
    <property type="match status" value="1"/>
</dbReference>
<dbReference type="AlphaFoldDB" id="A0A4R6ZK78"/>
<dbReference type="Pfam" id="PF01263">
    <property type="entry name" value="Aldose_epim"/>
    <property type="match status" value="1"/>
</dbReference>
<proteinExistence type="inferred from homology"/>
<dbReference type="GO" id="GO:0005737">
    <property type="term" value="C:cytoplasm"/>
    <property type="evidence" value="ECO:0007669"/>
    <property type="project" value="TreeGrafter"/>
</dbReference>
<evidence type="ECO:0000256" key="5">
    <source>
        <dbReference type="ARBA" id="ARBA00014165"/>
    </source>
</evidence>
<evidence type="ECO:0000256" key="6">
    <source>
        <dbReference type="ARBA" id="ARBA00023235"/>
    </source>
</evidence>
<evidence type="ECO:0000256" key="9">
    <source>
        <dbReference type="PIRSR" id="PIRSR005096-1"/>
    </source>
</evidence>
<evidence type="ECO:0000256" key="8">
    <source>
        <dbReference type="PIRNR" id="PIRNR005096"/>
    </source>
</evidence>
<evidence type="ECO:0000256" key="1">
    <source>
        <dbReference type="ARBA" id="ARBA00001614"/>
    </source>
</evidence>
<comment type="similarity">
    <text evidence="3 8">Belongs to the aldose epimerase family.</text>
</comment>
<dbReference type="GO" id="GO:0033499">
    <property type="term" value="P:galactose catabolic process via UDP-galactose, Leloir pathway"/>
    <property type="evidence" value="ECO:0007669"/>
    <property type="project" value="TreeGrafter"/>
</dbReference>
<dbReference type="InterPro" id="IPR047215">
    <property type="entry name" value="Galactose_mutarotase-like"/>
</dbReference>
<dbReference type="UniPathway" id="UPA00242"/>
<protein>
    <recommendedName>
        <fullName evidence="5 8">Aldose 1-epimerase</fullName>
        <ecNumber evidence="4 8">5.1.3.3</ecNumber>
    </recommendedName>
</protein>
<comment type="catalytic activity">
    <reaction evidence="1 8">
        <text>alpha-D-glucose = beta-D-glucose</text>
        <dbReference type="Rhea" id="RHEA:10264"/>
        <dbReference type="ChEBI" id="CHEBI:15903"/>
        <dbReference type="ChEBI" id="CHEBI:17925"/>
        <dbReference type="EC" id="5.1.3.3"/>
    </reaction>
</comment>
<dbReference type="NCBIfam" id="NF008277">
    <property type="entry name" value="PRK11055.1"/>
    <property type="match status" value="1"/>
</dbReference>
<reference evidence="12 13" key="1">
    <citation type="submission" date="2019-03" db="EMBL/GenBank/DDBJ databases">
        <title>Genomic Encyclopedia of Type Strains, Phase III (KMG-III): the genomes of soil and plant-associated and newly described type strains.</title>
        <authorList>
            <person name="Whitman W."/>
        </authorList>
    </citation>
    <scope>NUCLEOTIDE SEQUENCE [LARGE SCALE GENOMIC DNA]</scope>
    <source>
        <strain evidence="12 13">CECT 7972</strain>
    </source>
</reference>
<dbReference type="EC" id="5.1.3.3" evidence="4 8"/>
<evidence type="ECO:0000313" key="12">
    <source>
        <dbReference type="EMBL" id="TDR52409.1"/>
    </source>
</evidence>
<dbReference type="Gene3D" id="2.70.98.10">
    <property type="match status" value="1"/>
</dbReference>
<dbReference type="Proteomes" id="UP000295558">
    <property type="component" value="Unassembled WGS sequence"/>
</dbReference>
<dbReference type="PROSITE" id="PS00545">
    <property type="entry name" value="ALDOSE_1_EPIMERASE"/>
    <property type="match status" value="1"/>
</dbReference>
<name>A0A4R6ZK78_9LIST</name>
<dbReference type="OrthoDB" id="9779408at2"/>
<accession>A0A4R6ZK78</accession>
<feature type="binding site" evidence="11">
    <location>
        <begin position="179"/>
        <end position="181"/>
    </location>
    <ligand>
        <name>beta-D-galactose</name>
        <dbReference type="ChEBI" id="CHEBI:27667"/>
    </ligand>
</feature>
<feature type="binding site" evidence="10">
    <location>
        <position position="252"/>
    </location>
    <ligand>
        <name>beta-D-galactose</name>
        <dbReference type="ChEBI" id="CHEBI:27667"/>
    </ligand>
</feature>
<dbReference type="EMBL" id="SNZK01000008">
    <property type="protein sequence ID" value="TDR52409.1"/>
    <property type="molecule type" value="Genomic_DNA"/>
</dbReference>
<keyword evidence="7 8" id="KW-0119">Carbohydrate metabolism</keyword>
<dbReference type="InterPro" id="IPR008183">
    <property type="entry name" value="Aldose_1/G6P_1-epimerase"/>
</dbReference>
<feature type="active site" description="Proton donor" evidence="9">
    <location>
        <position position="179"/>
    </location>
</feature>
<dbReference type="CDD" id="cd09019">
    <property type="entry name" value="galactose_mutarotase_like"/>
    <property type="match status" value="1"/>
</dbReference>
<comment type="pathway">
    <text evidence="2 8">Carbohydrate metabolism; hexose metabolism.</text>
</comment>
<keyword evidence="13" id="KW-1185">Reference proteome</keyword>
<dbReference type="PANTHER" id="PTHR10091">
    <property type="entry name" value="ALDOSE-1-EPIMERASE"/>
    <property type="match status" value="1"/>
</dbReference>
<dbReference type="GO" id="GO:0004034">
    <property type="term" value="F:aldose 1-epimerase activity"/>
    <property type="evidence" value="ECO:0007669"/>
    <property type="project" value="UniProtKB-EC"/>
</dbReference>
<dbReference type="PANTHER" id="PTHR10091:SF0">
    <property type="entry name" value="GALACTOSE MUTAROTASE"/>
    <property type="match status" value="1"/>
</dbReference>
<sequence>MKISERKFGELKGQDVTEFCLENDHGVRVRALNYGGIVTETWAPDAKGDFANVSLGFGTLDEYLVHSPYFGALVGRVAGRIGDARFEMDGKTYQLAKNEGANILHGGPNNFSKQIWNSETLETEDAIGVVFSLTSPDGENGFPGNLDVRVTYTLNNANEWRIKYEAKSDAKTVFNPTNHVYFNLTGDVAQTILDQELEMCSSRFVALREDSIPTGELVDVTGTPFDFRMSRVLRDGATSEHPQNVIVKNGYDHAFVLDHDETGMPDARLVDQNSGRVVEMRTDCESVVIYSGNQLTGNFAIDGVVAPKYAGVTMETQGLPDSMNHEGFGSAVIQEDELFQSETVFTFKTL</sequence>
<dbReference type="InterPro" id="IPR018052">
    <property type="entry name" value="Ald1_epimerase_CS"/>
</dbReference>
<feature type="active site" description="Proton acceptor" evidence="9">
    <location>
        <position position="315"/>
    </location>
</feature>
<dbReference type="GO" id="GO:0030246">
    <property type="term" value="F:carbohydrate binding"/>
    <property type="evidence" value="ECO:0007669"/>
    <property type="project" value="InterPro"/>
</dbReference>
<dbReference type="PIRSF" id="PIRSF005096">
    <property type="entry name" value="GALM"/>
    <property type="match status" value="1"/>
</dbReference>
<dbReference type="RefSeq" id="WP_036069008.1">
    <property type="nucleotide sequence ID" value="NZ_JAASUO010000009.1"/>
</dbReference>
<keyword evidence="6 8" id="KW-0413">Isomerase</keyword>
<gene>
    <name evidence="12" type="ORF">DFP96_10883</name>
</gene>
<evidence type="ECO:0000256" key="4">
    <source>
        <dbReference type="ARBA" id="ARBA00013185"/>
    </source>
</evidence>
<dbReference type="InterPro" id="IPR014718">
    <property type="entry name" value="GH-type_carb-bd"/>
</dbReference>
<dbReference type="GO" id="GO:0006006">
    <property type="term" value="P:glucose metabolic process"/>
    <property type="evidence" value="ECO:0007669"/>
    <property type="project" value="TreeGrafter"/>
</dbReference>
<organism evidence="12 13">
    <name type="scientific">Listeria rocourtiae</name>
    <dbReference type="NCBI Taxonomy" id="647910"/>
    <lineage>
        <taxon>Bacteria</taxon>
        <taxon>Bacillati</taxon>
        <taxon>Bacillota</taxon>
        <taxon>Bacilli</taxon>
        <taxon>Bacillales</taxon>
        <taxon>Listeriaceae</taxon>
        <taxon>Listeria</taxon>
    </lineage>
</organism>
<evidence type="ECO:0000256" key="3">
    <source>
        <dbReference type="ARBA" id="ARBA00006206"/>
    </source>
</evidence>
<evidence type="ECO:0000256" key="2">
    <source>
        <dbReference type="ARBA" id="ARBA00005028"/>
    </source>
</evidence>
<evidence type="ECO:0000256" key="7">
    <source>
        <dbReference type="ARBA" id="ARBA00023277"/>
    </source>
</evidence>
<dbReference type="STRING" id="1265846.PROCOU_00670"/>
<evidence type="ECO:0000256" key="11">
    <source>
        <dbReference type="PIRSR" id="PIRSR005096-3"/>
    </source>
</evidence>